<evidence type="ECO:0000313" key="2">
    <source>
        <dbReference type="EMBL" id="MFI6504455.1"/>
    </source>
</evidence>
<feature type="region of interest" description="Disordered" evidence="1">
    <location>
        <begin position="1"/>
        <end position="23"/>
    </location>
</feature>
<evidence type="ECO:0000313" key="3">
    <source>
        <dbReference type="Proteomes" id="UP001612741"/>
    </source>
</evidence>
<organism evidence="2 3">
    <name type="scientific">Nonomuraea typhae</name>
    <dbReference type="NCBI Taxonomy" id="2603600"/>
    <lineage>
        <taxon>Bacteria</taxon>
        <taxon>Bacillati</taxon>
        <taxon>Actinomycetota</taxon>
        <taxon>Actinomycetes</taxon>
        <taxon>Streptosporangiales</taxon>
        <taxon>Streptosporangiaceae</taxon>
        <taxon>Nonomuraea</taxon>
    </lineage>
</organism>
<sequence length="52" mass="5657">MHKVFRDMHPRCGLNGHHLDNGPGANRWASWDTVGITLGGTSESSSYTFTPG</sequence>
<feature type="compositionally biased region" description="Basic and acidic residues" evidence="1">
    <location>
        <begin position="1"/>
        <end position="10"/>
    </location>
</feature>
<dbReference type="EMBL" id="JBITGY010000015">
    <property type="protein sequence ID" value="MFI6504455.1"/>
    <property type="molecule type" value="Genomic_DNA"/>
</dbReference>
<evidence type="ECO:0000256" key="1">
    <source>
        <dbReference type="SAM" id="MobiDB-lite"/>
    </source>
</evidence>
<dbReference type="RefSeq" id="WP_397090200.1">
    <property type="nucleotide sequence ID" value="NZ_JBITGY010000015.1"/>
</dbReference>
<gene>
    <name evidence="2" type="ORF">ACIBG2_44220</name>
</gene>
<dbReference type="Proteomes" id="UP001612741">
    <property type="component" value="Unassembled WGS sequence"/>
</dbReference>
<reference evidence="2 3" key="1">
    <citation type="submission" date="2024-10" db="EMBL/GenBank/DDBJ databases">
        <title>The Natural Products Discovery Center: Release of the First 8490 Sequenced Strains for Exploring Actinobacteria Biosynthetic Diversity.</title>
        <authorList>
            <person name="Kalkreuter E."/>
            <person name="Kautsar S.A."/>
            <person name="Yang D."/>
            <person name="Bader C.D."/>
            <person name="Teijaro C.N."/>
            <person name="Fluegel L."/>
            <person name="Davis C.M."/>
            <person name="Simpson J.R."/>
            <person name="Lauterbach L."/>
            <person name="Steele A.D."/>
            <person name="Gui C."/>
            <person name="Meng S."/>
            <person name="Li G."/>
            <person name="Viehrig K."/>
            <person name="Ye F."/>
            <person name="Su P."/>
            <person name="Kiefer A.F."/>
            <person name="Nichols A."/>
            <person name="Cepeda A.J."/>
            <person name="Yan W."/>
            <person name="Fan B."/>
            <person name="Jiang Y."/>
            <person name="Adhikari A."/>
            <person name="Zheng C.-J."/>
            <person name="Schuster L."/>
            <person name="Cowan T.M."/>
            <person name="Smanski M.J."/>
            <person name="Chevrette M.G."/>
            <person name="De Carvalho L.P.S."/>
            <person name="Shen B."/>
        </authorList>
    </citation>
    <scope>NUCLEOTIDE SEQUENCE [LARGE SCALE GENOMIC DNA]</scope>
    <source>
        <strain evidence="2 3">NPDC050545</strain>
    </source>
</reference>
<comment type="caution">
    <text evidence="2">The sequence shown here is derived from an EMBL/GenBank/DDBJ whole genome shotgun (WGS) entry which is preliminary data.</text>
</comment>
<name>A0ABW7Z9E2_9ACTN</name>
<keyword evidence="3" id="KW-1185">Reference proteome</keyword>
<protein>
    <submittedName>
        <fullName evidence="2">Uncharacterized protein</fullName>
    </submittedName>
</protein>
<accession>A0ABW7Z9E2</accession>
<proteinExistence type="predicted"/>